<reference evidence="7 8" key="1">
    <citation type="submission" date="2018-07" db="EMBL/GenBank/DDBJ databases">
        <title>A draft genome of a endophytic bacteria, a new species of Pedobacter.</title>
        <authorList>
            <person name="Zhang Z.D."/>
            <person name="Chen Z.J."/>
        </authorList>
    </citation>
    <scope>NUCLEOTIDE SEQUENCE [LARGE SCALE GENOMIC DNA]</scope>
    <source>
        <strain evidence="7 8">RS10</strain>
    </source>
</reference>
<proteinExistence type="predicted"/>
<evidence type="ECO:0000259" key="6">
    <source>
        <dbReference type="Pfam" id="PF00182"/>
    </source>
</evidence>
<feature type="signal peptide" evidence="5">
    <location>
        <begin position="1"/>
        <end position="23"/>
    </location>
</feature>
<dbReference type="PANTHER" id="PTHR22595">
    <property type="entry name" value="CHITINASE-RELATED"/>
    <property type="match status" value="1"/>
</dbReference>
<evidence type="ECO:0000256" key="3">
    <source>
        <dbReference type="PIRSR" id="PIRSR001060-1"/>
    </source>
</evidence>
<comment type="caution">
    <text evidence="7">The sequence shown here is derived from an EMBL/GenBank/DDBJ whole genome shotgun (WGS) entry which is preliminary data.</text>
</comment>
<keyword evidence="1" id="KW-0611">Plant defense</keyword>
<dbReference type="InterPro" id="IPR016283">
    <property type="entry name" value="Glyco_hydro_19"/>
</dbReference>
<dbReference type="AlphaFoldDB" id="A0A366L5M9"/>
<accession>A0A366L5M9</accession>
<dbReference type="OrthoDB" id="6018988at2"/>
<dbReference type="GO" id="GO:0016998">
    <property type="term" value="P:cell wall macromolecule catabolic process"/>
    <property type="evidence" value="ECO:0007669"/>
    <property type="project" value="InterPro"/>
</dbReference>
<evidence type="ECO:0000313" key="7">
    <source>
        <dbReference type="EMBL" id="RBQ08783.1"/>
    </source>
</evidence>
<evidence type="ECO:0000256" key="4">
    <source>
        <dbReference type="PIRSR" id="PIRSR001060-2"/>
    </source>
</evidence>
<keyword evidence="8" id="KW-1185">Reference proteome</keyword>
<dbReference type="SUPFAM" id="SSF53955">
    <property type="entry name" value="Lysozyme-like"/>
    <property type="match status" value="1"/>
</dbReference>
<dbReference type="InterPro" id="IPR000726">
    <property type="entry name" value="Glyco_hydro_19_cat"/>
</dbReference>
<feature type="active site" description="Proton donor" evidence="3">
    <location>
        <position position="138"/>
    </location>
</feature>
<evidence type="ECO:0000256" key="5">
    <source>
        <dbReference type="SAM" id="SignalP"/>
    </source>
</evidence>
<protein>
    <recommendedName>
        <fullName evidence="6">Glycoside hydrolase family 19 catalytic domain-containing protein</fullName>
    </recommendedName>
</protein>
<sequence length="316" mass="35539">MKSKLSTILISTLCLFNFGFAQAKSTVPSYFSEKVFNGFFPQRNKFYSYASFSKAILAMSFIKIKIEKRGDWIYKITRTDKRNNKETVIRQDKDWNETWAKAKPYSILNIDYADFGASKDNNVNKKELAALFAHIAHETRNGINNKYNDGLMLSHELDTNANYVIANVNYPAVAGKKYYGRGPIQLSYNSNYGFASGCIFGDKNILLKNPSLVGTNAITAFETAIYFWMTPQGAKPSPHNVITGKWKPTAAEAQKGYRAGFGMTINIVNGALECNKGTEMPAMKDRIGFYQYFLKKLNVTDPNCSCDCAKMEPYPG</sequence>
<dbReference type="Pfam" id="PF00182">
    <property type="entry name" value="Glyco_hydro_19"/>
    <property type="match status" value="1"/>
</dbReference>
<dbReference type="CDD" id="cd00325">
    <property type="entry name" value="chitinase_GH19"/>
    <property type="match status" value="1"/>
</dbReference>
<name>A0A366L5M9_9SPHI</name>
<dbReference type="Gene3D" id="3.30.20.10">
    <property type="entry name" value="Endochitinase, domain 2"/>
    <property type="match status" value="1"/>
</dbReference>
<dbReference type="GO" id="GO:0004568">
    <property type="term" value="F:chitinase activity"/>
    <property type="evidence" value="ECO:0007669"/>
    <property type="project" value="InterPro"/>
</dbReference>
<evidence type="ECO:0000256" key="2">
    <source>
        <dbReference type="ARBA" id="ARBA00023157"/>
    </source>
</evidence>
<dbReference type="EMBL" id="QNQU01000006">
    <property type="protein sequence ID" value="RBQ08783.1"/>
    <property type="molecule type" value="Genomic_DNA"/>
</dbReference>
<evidence type="ECO:0000313" key="8">
    <source>
        <dbReference type="Proteomes" id="UP000252081"/>
    </source>
</evidence>
<feature type="domain" description="Glycoside hydrolase family 19 catalytic" evidence="6">
    <location>
        <begin position="112"/>
        <end position="303"/>
    </location>
</feature>
<dbReference type="PANTHER" id="PTHR22595:SF79">
    <property type="entry name" value="CHITINASE 12"/>
    <property type="match status" value="1"/>
</dbReference>
<gene>
    <name evidence="7" type="ORF">DRW42_08740</name>
</gene>
<dbReference type="RefSeq" id="WP_113948453.1">
    <property type="nucleotide sequence ID" value="NZ_QNQU01000006.1"/>
</dbReference>
<dbReference type="GO" id="GO:0006032">
    <property type="term" value="P:chitin catabolic process"/>
    <property type="evidence" value="ECO:0007669"/>
    <property type="project" value="InterPro"/>
</dbReference>
<dbReference type="PIRSF" id="PIRSF001060">
    <property type="entry name" value="Endochitinase"/>
    <property type="match status" value="1"/>
</dbReference>
<dbReference type="InterPro" id="IPR023346">
    <property type="entry name" value="Lysozyme-like_dom_sf"/>
</dbReference>
<evidence type="ECO:0000256" key="1">
    <source>
        <dbReference type="ARBA" id="ARBA00022821"/>
    </source>
</evidence>
<keyword evidence="2 4" id="KW-1015">Disulfide bond</keyword>
<dbReference type="Proteomes" id="UP000252081">
    <property type="component" value="Unassembled WGS sequence"/>
</dbReference>
<dbReference type="Gene3D" id="1.10.530.10">
    <property type="match status" value="1"/>
</dbReference>
<dbReference type="GO" id="GO:0005975">
    <property type="term" value="P:carbohydrate metabolic process"/>
    <property type="evidence" value="ECO:0007669"/>
    <property type="project" value="InterPro"/>
</dbReference>
<organism evidence="7 8">
    <name type="scientific">Pedobacter miscanthi</name>
    <dbReference type="NCBI Taxonomy" id="2259170"/>
    <lineage>
        <taxon>Bacteria</taxon>
        <taxon>Pseudomonadati</taxon>
        <taxon>Bacteroidota</taxon>
        <taxon>Sphingobacteriia</taxon>
        <taxon>Sphingobacteriales</taxon>
        <taxon>Sphingobacteriaceae</taxon>
        <taxon>Pedobacter</taxon>
    </lineage>
</organism>
<keyword evidence="5" id="KW-0732">Signal</keyword>
<feature type="disulfide bond" evidence="4">
    <location>
        <begin position="274"/>
        <end position="306"/>
    </location>
</feature>
<dbReference type="GO" id="GO:0050832">
    <property type="term" value="P:defense response to fungus"/>
    <property type="evidence" value="ECO:0007669"/>
    <property type="project" value="UniProtKB-ARBA"/>
</dbReference>
<feature type="chain" id="PRO_5016858675" description="Glycoside hydrolase family 19 catalytic domain-containing protein" evidence="5">
    <location>
        <begin position="24"/>
        <end position="316"/>
    </location>
</feature>